<comment type="subcellular location">
    <subcellularLocation>
        <location evidence="1">Membrane</location>
        <topology evidence="1">Multi-pass membrane protein</topology>
    </subcellularLocation>
</comment>
<name>A0ABV2UFZ3_9ACTN</name>
<evidence type="ECO:0000256" key="1">
    <source>
        <dbReference type="ARBA" id="ARBA00004141"/>
    </source>
</evidence>
<dbReference type="Proteomes" id="UP001550044">
    <property type="component" value="Unassembled WGS sequence"/>
</dbReference>
<evidence type="ECO:0000313" key="8">
    <source>
        <dbReference type="EMBL" id="MET8436755.1"/>
    </source>
</evidence>
<keyword evidence="3 6" id="KW-1133">Transmembrane helix</keyword>
<dbReference type="RefSeq" id="WP_356503510.1">
    <property type="nucleotide sequence ID" value="NZ_JBEXIP010000029.1"/>
</dbReference>
<feature type="region of interest" description="Disordered" evidence="5">
    <location>
        <begin position="1"/>
        <end position="27"/>
    </location>
</feature>
<proteinExistence type="predicted"/>
<keyword evidence="4 6" id="KW-0472">Membrane</keyword>
<keyword evidence="9" id="KW-1185">Reference proteome</keyword>
<feature type="transmembrane region" description="Helical" evidence="6">
    <location>
        <begin position="303"/>
        <end position="320"/>
    </location>
</feature>
<evidence type="ECO:0000313" key="9">
    <source>
        <dbReference type="Proteomes" id="UP001550044"/>
    </source>
</evidence>
<evidence type="ECO:0000259" key="7">
    <source>
        <dbReference type="Pfam" id="PF13515"/>
    </source>
</evidence>
<evidence type="ECO:0000256" key="2">
    <source>
        <dbReference type="ARBA" id="ARBA00022692"/>
    </source>
</evidence>
<accession>A0ABV2UFZ3</accession>
<keyword evidence="2 6" id="KW-0812">Transmembrane</keyword>
<evidence type="ECO:0000256" key="6">
    <source>
        <dbReference type="SAM" id="Phobius"/>
    </source>
</evidence>
<organism evidence="8 9">
    <name type="scientific">Streptomyces sp. 900116325</name>
    <dbReference type="NCBI Taxonomy" id="3154295"/>
    <lineage>
        <taxon>Bacteria</taxon>
        <taxon>Bacillati</taxon>
        <taxon>Actinomycetota</taxon>
        <taxon>Actinomycetes</taxon>
        <taxon>Kitasatosporales</taxon>
        <taxon>Streptomycetaceae</taxon>
        <taxon>Streptomyces</taxon>
    </lineage>
</organism>
<dbReference type="EMBL" id="JBEXIP010000029">
    <property type="protein sequence ID" value="MET8436755.1"/>
    <property type="molecule type" value="Genomic_DNA"/>
</dbReference>
<gene>
    <name evidence="8" type="ORF">ABZV61_29050</name>
</gene>
<dbReference type="InterPro" id="IPR049453">
    <property type="entry name" value="Memb_transporter_dom"/>
</dbReference>
<comment type="caution">
    <text evidence="8">The sequence shown here is derived from an EMBL/GenBank/DDBJ whole genome shotgun (WGS) entry which is preliminary data.</text>
</comment>
<sequence length="361" mass="37597">MNRRQGEFGSDVGRGRHLAGAGCGDPSSRGARLRALFDVEWRAQVSPDWPAGIAAGIALAAPLLVGTVVAHPEAGASLTLPALLVVMPLPQDANLGERARRLGARTVAITLAGLYSFLVDARLWALVPAIAVSAAAGAVLPRVGNTLGLAMLLVGITGPLEGFGVPALPQLAGCLWGAVLLLPVLPRKDPASRPAPPSKPPKHTRQDWLHAARLALLLGAASAIMAAAHRLTGEGHWLVTGILLSLRPTPEATQAKARQRIVGNTLGGIAAALVLLTHPGPWAVTATVAATSTLAYALRPANYLYWCLAFPLLLLLLTDFDRPTPWYTAAVRAGLVLVGAVVSVLASRWLWPPTQTLGSAD</sequence>
<evidence type="ECO:0000256" key="3">
    <source>
        <dbReference type="ARBA" id="ARBA00022989"/>
    </source>
</evidence>
<feature type="transmembrane region" description="Helical" evidence="6">
    <location>
        <begin position="332"/>
        <end position="351"/>
    </location>
</feature>
<protein>
    <submittedName>
        <fullName evidence="8">FUSC family protein</fullName>
    </submittedName>
</protein>
<feature type="transmembrane region" description="Helical" evidence="6">
    <location>
        <begin position="123"/>
        <end position="143"/>
    </location>
</feature>
<evidence type="ECO:0000256" key="5">
    <source>
        <dbReference type="SAM" id="MobiDB-lite"/>
    </source>
</evidence>
<evidence type="ECO:0000256" key="4">
    <source>
        <dbReference type="ARBA" id="ARBA00023136"/>
    </source>
</evidence>
<feature type="transmembrane region" description="Helical" evidence="6">
    <location>
        <begin position="163"/>
        <end position="186"/>
    </location>
</feature>
<feature type="domain" description="Integral membrane bound transporter" evidence="7">
    <location>
        <begin position="225"/>
        <end position="345"/>
    </location>
</feature>
<dbReference type="Pfam" id="PF13515">
    <property type="entry name" value="FUSC_2"/>
    <property type="match status" value="1"/>
</dbReference>
<reference evidence="8 9" key="1">
    <citation type="submission" date="2024-06" db="EMBL/GenBank/DDBJ databases">
        <title>The Natural Products Discovery Center: Release of the First 8490 Sequenced Strains for Exploring Actinobacteria Biosynthetic Diversity.</title>
        <authorList>
            <person name="Kalkreuter E."/>
            <person name="Kautsar S.A."/>
            <person name="Yang D."/>
            <person name="Bader C.D."/>
            <person name="Teijaro C.N."/>
            <person name="Fluegel L."/>
            <person name="Davis C.M."/>
            <person name="Simpson J.R."/>
            <person name="Lauterbach L."/>
            <person name="Steele A.D."/>
            <person name="Gui C."/>
            <person name="Meng S."/>
            <person name="Li G."/>
            <person name="Viehrig K."/>
            <person name="Ye F."/>
            <person name="Su P."/>
            <person name="Kiefer A.F."/>
            <person name="Nichols A."/>
            <person name="Cepeda A.J."/>
            <person name="Yan W."/>
            <person name="Fan B."/>
            <person name="Jiang Y."/>
            <person name="Adhikari A."/>
            <person name="Zheng C.-J."/>
            <person name="Schuster L."/>
            <person name="Cowan T.M."/>
            <person name="Smanski M.J."/>
            <person name="Chevrette M.G."/>
            <person name="De Carvalho L.P.S."/>
            <person name="Shen B."/>
        </authorList>
    </citation>
    <scope>NUCLEOTIDE SEQUENCE [LARGE SCALE GENOMIC DNA]</scope>
    <source>
        <strain evidence="8 9">NPDC005137</strain>
    </source>
</reference>